<evidence type="ECO:0000313" key="9">
    <source>
        <dbReference type="EMBL" id="BDU69519.1"/>
    </source>
</evidence>
<dbReference type="InterPro" id="IPR022781">
    <property type="entry name" value="Flagellar_biosynth_FliO"/>
</dbReference>
<evidence type="ECO:0008006" key="11">
    <source>
        <dbReference type="Google" id="ProtNLM"/>
    </source>
</evidence>
<keyword evidence="5 7" id="KW-0472">Membrane</keyword>
<sequence>MLRRIVLSFGLLLGLGLGAQGTDRPAPPPTPAEKELQAPLTLEDGKPTPGQAPESAPSGLRAFGSLVLVLGLAGGSLWALRKYGRGRLPGGGGGKLRVEETLALGDRRFVSILEAEGERFLIGLTPQGISLISRLDPGDRGEPDSFDEALSRQVDLGRPVPVKEMEALLKQGGGGQ</sequence>
<evidence type="ECO:0000256" key="8">
    <source>
        <dbReference type="SAM" id="SignalP"/>
    </source>
</evidence>
<feature type="region of interest" description="Disordered" evidence="6">
    <location>
        <begin position="20"/>
        <end position="57"/>
    </location>
</feature>
<organism evidence="9 10">
    <name type="scientific">Geothrix oryzae</name>
    <dbReference type="NCBI Taxonomy" id="2927975"/>
    <lineage>
        <taxon>Bacteria</taxon>
        <taxon>Pseudomonadati</taxon>
        <taxon>Acidobacteriota</taxon>
        <taxon>Holophagae</taxon>
        <taxon>Holophagales</taxon>
        <taxon>Holophagaceae</taxon>
        <taxon>Geothrix</taxon>
    </lineage>
</organism>
<gene>
    <name evidence="9" type="ORF">GETHOR_16200</name>
</gene>
<comment type="subcellular location">
    <subcellularLocation>
        <location evidence="1">Cell membrane</location>
    </subcellularLocation>
</comment>
<evidence type="ECO:0000256" key="7">
    <source>
        <dbReference type="SAM" id="Phobius"/>
    </source>
</evidence>
<name>A0ABM8DRB5_9BACT</name>
<evidence type="ECO:0000256" key="1">
    <source>
        <dbReference type="ARBA" id="ARBA00004236"/>
    </source>
</evidence>
<dbReference type="RefSeq" id="WP_286353242.1">
    <property type="nucleotide sequence ID" value="NZ_AP027079.1"/>
</dbReference>
<keyword evidence="2" id="KW-1003">Cell membrane</keyword>
<evidence type="ECO:0000313" key="10">
    <source>
        <dbReference type="Proteomes" id="UP001242010"/>
    </source>
</evidence>
<evidence type="ECO:0000256" key="3">
    <source>
        <dbReference type="ARBA" id="ARBA00022692"/>
    </source>
</evidence>
<keyword evidence="3 7" id="KW-0812">Transmembrane</keyword>
<evidence type="ECO:0000256" key="4">
    <source>
        <dbReference type="ARBA" id="ARBA00022989"/>
    </source>
</evidence>
<accession>A0ABM8DRB5</accession>
<dbReference type="EMBL" id="AP027079">
    <property type="protein sequence ID" value="BDU69519.1"/>
    <property type="molecule type" value="Genomic_DNA"/>
</dbReference>
<feature type="chain" id="PRO_5045389926" description="Flagellar protein" evidence="8">
    <location>
        <begin position="20"/>
        <end position="176"/>
    </location>
</feature>
<keyword evidence="4 7" id="KW-1133">Transmembrane helix</keyword>
<dbReference type="Proteomes" id="UP001242010">
    <property type="component" value="Chromosome"/>
</dbReference>
<feature type="signal peptide" evidence="8">
    <location>
        <begin position="1"/>
        <end position="19"/>
    </location>
</feature>
<protein>
    <recommendedName>
        <fullName evidence="11">Flagellar protein</fullName>
    </recommendedName>
</protein>
<reference evidence="10" key="1">
    <citation type="journal article" date="2023" name="Int. J. Syst. Evol. Microbiol.">
        <title>Mesoterricola silvestris gen. nov., sp. nov., Mesoterricola sediminis sp. nov., Geothrix oryzae sp. nov., Geothrix edaphica sp. nov., Geothrix rubra sp. nov., and Geothrix limicola sp. nov., six novel members of Acidobacteriota isolated from soils.</title>
        <authorList>
            <person name="Itoh H."/>
            <person name="Sugisawa Y."/>
            <person name="Mise K."/>
            <person name="Xu Z."/>
            <person name="Kuniyasu M."/>
            <person name="Ushijima N."/>
            <person name="Kawano K."/>
            <person name="Kobayashi E."/>
            <person name="Shiratori Y."/>
            <person name="Masuda Y."/>
            <person name="Senoo K."/>
        </authorList>
    </citation>
    <scope>NUCLEOTIDE SEQUENCE [LARGE SCALE GENOMIC DNA]</scope>
    <source>
        <strain evidence="10">Red222</strain>
    </source>
</reference>
<evidence type="ECO:0000256" key="6">
    <source>
        <dbReference type="SAM" id="MobiDB-lite"/>
    </source>
</evidence>
<proteinExistence type="predicted"/>
<feature type="transmembrane region" description="Helical" evidence="7">
    <location>
        <begin position="62"/>
        <end position="80"/>
    </location>
</feature>
<dbReference type="Pfam" id="PF04347">
    <property type="entry name" value="FliO"/>
    <property type="match status" value="1"/>
</dbReference>
<evidence type="ECO:0000256" key="5">
    <source>
        <dbReference type="ARBA" id="ARBA00023136"/>
    </source>
</evidence>
<evidence type="ECO:0000256" key="2">
    <source>
        <dbReference type="ARBA" id="ARBA00022475"/>
    </source>
</evidence>
<keyword evidence="10" id="KW-1185">Reference proteome</keyword>
<keyword evidence="8" id="KW-0732">Signal</keyword>